<dbReference type="InterPro" id="IPR013767">
    <property type="entry name" value="PAS_fold"/>
</dbReference>
<dbReference type="SMART" id="SM00086">
    <property type="entry name" value="PAC"/>
    <property type="match status" value="3"/>
</dbReference>
<dbReference type="CDD" id="cd01949">
    <property type="entry name" value="GGDEF"/>
    <property type="match status" value="1"/>
</dbReference>
<keyword evidence="3" id="KW-0597">Phosphoprotein</keyword>
<feature type="domain" description="PAS" evidence="10">
    <location>
        <begin position="589"/>
        <end position="659"/>
    </location>
</feature>
<dbReference type="InterPro" id="IPR000700">
    <property type="entry name" value="PAS-assoc_C"/>
</dbReference>
<protein>
    <submittedName>
        <fullName evidence="13">Diguanylate cyclase</fullName>
    </submittedName>
</protein>
<dbReference type="PROSITE" id="PS50112">
    <property type="entry name" value="PAS"/>
    <property type="match status" value="2"/>
</dbReference>
<dbReference type="InterPro" id="IPR000014">
    <property type="entry name" value="PAS"/>
</dbReference>
<feature type="domain" description="GGDEF" evidence="12">
    <location>
        <begin position="742"/>
        <end position="869"/>
    </location>
</feature>
<keyword evidence="6" id="KW-0418">Kinase</keyword>
<dbReference type="PANTHER" id="PTHR44757">
    <property type="entry name" value="DIGUANYLATE CYCLASE DGCP"/>
    <property type="match status" value="1"/>
</dbReference>
<evidence type="ECO:0000256" key="4">
    <source>
        <dbReference type="ARBA" id="ARBA00022679"/>
    </source>
</evidence>
<organism evidence="13 14">
    <name type="scientific">Thiomicrorhabdus xiamenensis</name>
    <dbReference type="NCBI Taxonomy" id="2739063"/>
    <lineage>
        <taxon>Bacteria</taxon>
        <taxon>Pseudomonadati</taxon>
        <taxon>Pseudomonadota</taxon>
        <taxon>Gammaproteobacteria</taxon>
        <taxon>Thiotrichales</taxon>
        <taxon>Piscirickettsiaceae</taxon>
        <taxon>Thiomicrorhabdus</taxon>
    </lineage>
</organism>
<dbReference type="PROSITE" id="PS50887">
    <property type="entry name" value="GGDEF"/>
    <property type="match status" value="1"/>
</dbReference>
<dbReference type="InterPro" id="IPR052155">
    <property type="entry name" value="Biofilm_reg_signaling"/>
</dbReference>
<dbReference type="SMART" id="SM00267">
    <property type="entry name" value="GGDEF"/>
    <property type="match status" value="1"/>
</dbReference>
<dbReference type="InterPro" id="IPR029151">
    <property type="entry name" value="Sensor-like_sf"/>
</dbReference>
<dbReference type="PROSITE" id="PS50113">
    <property type="entry name" value="PAC"/>
    <property type="match status" value="1"/>
</dbReference>
<dbReference type="GO" id="GO:0006355">
    <property type="term" value="P:regulation of DNA-templated transcription"/>
    <property type="evidence" value="ECO:0007669"/>
    <property type="project" value="InterPro"/>
</dbReference>
<evidence type="ECO:0000256" key="2">
    <source>
        <dbReference type="ARBA" id="ARBA00004370"/>
    </source>
</evidence>
<evidence type="ECO:0000256" key="5">
    <source>
        <dbReference type="ARBA" id="ARBA00022741"/>
    </source>
</evidence>
<dbReference type="Gene3D" id="2.10.70.100">
    <property type="match status" value="1"/>
</dbReference>
<dbReference type="InterPro" id="IPR029787">
    <property type="entry name" value="Nucleotide_cyclase"/>
</dbReference>
<dbReference type="InterPro" id="IPR043128">
    <property type="entry name" value="Rev_trsase/Diguanyl_cyclase"/>
</dbReference>
<keyword evidence="9" id="KW-0472">Membrane</keyword>
<dbReference type="InterPro" id="IPR048760">
    <property type="entry name" value="VP0354-like_sensor_dom"/>
</dbReference>
<dbReference type="InterPro" id="IPR001610">
    <property type="entry name" value="PAC"/>
</dbReference>
<keyword evidence="9" id="KW-1133">Transmembrane helix</keyword>
<dbReference type="GO" id="GO:0005524">
    <property type="term" value="F:ATP binding"/>
    <property type="evidence" value="ECO:0007669"/>
    <property type="project" value="UniProtKB-KW"/>
</dbReference>
<keyword evidence="14" id="KW-1185">Reference proteome</keyword>
<evidence type="ECO:0000259" key="12">
    <source>
        <dbReference type="PROSITE" id="PS50887"/>
    </source>
</evidence>
<dbReference type="Pfam" id="PF21623">
    <property type="entry name" value="HK_sensor_dom_bact"/>
    <property type="match status" value="1"/>
</dbReference>
<dbReference type="Proteomes" id="UP000504724">
    <property type="component" value="Chromosome"/>
</dbReference>
<evidence type="ECO:0000256" key="6">
    <source>
        <dbReference type="ARBA" id="ARBA00022777"/>
    </source>
</evidence>
<evidence type="ECO:0000256" key="3">
    <source>
        <dbReference type="ARBA" id="ARBA00022553"/>
    </source>
</evidence>
<keyword evidence="7" id="KW-0067">ATP-binding</keyword>
<dbReference type="CDD" id="cd00130">
    <property type="entry name" value="PAS"/>
    <property type="match status" value="3"/>
</dbReference>
<dbReference type="KEGG" id="txa:HQN79_09525"/>
<dbReference type="GO" id="GO:0000160">
    <property type="term" value="P:phosphorelay signal transduction system"/>
    <property type="evidence" value="ECO:0007669"/>
    <property type="project" value="UniProtKB-KW"/>
</dbReference>
<evidence type="ECO:0000256" key="7">
    <source>
        <dbReference type="ARBA" id="ARBA00022840"/>
    </source>
</evidence>
<dbReference type="SUPFAM" id="SSF55073">
    <property type="entry name" value="Nucleotide cyclase"/>
    <property type="match status" value="1"/>
</dbReference>
<evidence type="ECO:0000256" key="1">
    <source>
        <dbReference type="ARBA" id="ARBA00001946"/>
    </source>
</evidence>
<dbReference type="SUPFAM" id="SSF103190">
    <property type="entry name" value="Sensory domain-like"/>
    <property type="match status" value="2"/>
</dbReference>
<dbReference type="Pfam" id="PF08447">
    <property type="entry name" value="PAS_3"/>
    <property type="match status" value="1"/>
</dbReference>
<evidence type="ECO:0000313" key="13">
    <source>
        <dbReference type="EMBL" id="QKI89794.1"/>
    </source>
</evidence>
<dbReference type="EMBL" id="CP054020">
    <property type="protein sequence ID" value="QKI89794.1"/>
    <property type="molecule type" value="Genomic_DNA"/>
</dbReference>
<feature type="transmembrane region" description="Helical" evidence="9">
    <location>
        <begin position="304"/>
        <end position="322"/>
    </location>
</feature>
<keyword evidence="5" id="KW-0547">Nucleotide-binding</keyword>
<dbReference type="SMART" id="SM00091">
    <property type="entry name" value="PAS"/>
    <property type="match status" value="2"/>
</dbReference>
<dbReference type="InterPro" id="IPR035965">
    <property type="entry name" value="PAS-like_dom_sf"/>
</dbReference>
<comment type="subcellular location">
    <subcellularLocation>
        <location evidence="2">Membrane</location>
    </subcellularLocation>
</comment>
<dbReference type="SUPFAM" id="SSF55785">
    <property type="entry name" value="PYP-like sensor domain (PAS domain)"/>
    <property type="match status" value="3"/>
</dbReference>
<evidence type="ECO:0000256" key="8">
    <source>
        <dbReference type="ARBA" id="ARBA00023012"/>
    </source>
</evidence>
<dbReference type="NCBIfam" id="TIGR00229">
    <property type="entry name" value="sensory_box"/>
    <property type="match status" value="2"/>
</dbReference>
<comment type="cofactor">
    <cofactor evidence="1">
        <name>Mg(2+)</name>
        <dbReference type="ChEBI" id="CHEBI:18420"/>
    </cofactor>
</comment>
<dbReference type="RefSeq" id="WP_173285936.1">
    <property type="nucleotide sequence ID" value="NZ_CP054020.1"/>
</dbReference>
<dbReference type="AlphaFoldDB" id="A0A7D4NM22"/>
<dbReference type="FunFam" id="3.30.70.270:FF:000001">
    <property type="entry name" value="Diguanylate cyclase domain protein"/>
    <property type="match status" value="1"/>
</dbReference>
<evidence type="ECO:0000313" key="14">
    <source>
        <dbReference type="Proteomes" id="UP000504724"/>
    </source>
</evidence>
<keyword evidence="9" id="KW-0812">Transmembrane</keyword>
<dbReference type="InterPro" id="IPR013655">
    <property type="entry name" value="PAS_fold_3"/>
</dbReference>
<evidence type="ECO:0000259" key="10">
    <source>
        <dbReference type="PROSITE" id="PS50112"/>
    </source>
</evidence>
<gene>
    <name evidence="13" type="ORF">HQN79_09525</name>
</gene>
<dbReference type="Gene3D" id="3.30.450.20">
    <property type="entry name" value="PAS domain"/>
    <property type="match status" value="5"/>
</dbReference>
<dbReference type="Pfam" id="PF00989">
    <property type="entry name" value="PAS"/>
    <property type="match status" value="1"/>
</dbReference>
<dbReference type="GO" id="GO:0016020">
    <property type="term" value="C:membrane"/>
    <property type="evidence" value="ECO:0007669"/>
    <property type="project" value="UniProtKB-SubCell"/>
</dbReference>
<dbReference type="Pfam" id="PF13426">
    <property type="entry name" value="PAS_9"/>
    <property type="match status" value="1"/>
</dbReference>
<dbReference type="GO" id="GO:0016301">
    <property type="term" value="F:kinase activity"/>
    <property type="evidence" value="ECO:0007669"/>
    <property type="project" value="UniProtKB-KW"/>
</dbReference>
<accession>A0A7D4NM22</accession>
<name>A0A7D4NM22_9GAMM</name>
<proteinExistence type="predicted"/>
<evidence type="ECO:0000259" key="11">
    <source>
        <dbReference type="PROSITE" id="PS50113"/>
    </source>
</evidence>
<evidence type="ECO:0000256" key="9">
    <source>
        <dbReference type="SAM" id="Phobius"/>
    </source>
</evidence>
<feature type="domain" description="PAS" evidence="10">
    <location>
        <begin position="466"/>
        <end position="509"/>
    </location>
</feature>
<dbReference type="NCBIfam" id="TIGR00254">
    <property type="entry name" value="GGDEF"/>
    <property type="match status" value="1"/>
</dbReference>
<dbReference type="PANTHER" id="PTHR44757:SF2">
    <property type="entry name" value="BIOFILM ARCHITECTURE MAINTENANCE PROTEIN MBAA"/>
    <property type="match status" value="1"/>
</dbReference>
<dbReference type="Gene3D" id="3.30.70.270">
    <property type="match status" value="1"/>
</dbReference>
<keyword evidence="4" id="KW-0808">Transferase</keyword>
<reference evidence="13 14" key="1">
    <citation type="submission" date="2020-05" db="EMBL/GenBank/DDBJ databases">
        <title>Thiomicrorhabdus sediminis sp.nov. and Thiomicrorhabdus xiamenensis sp.nov., novel sulfur-oxidizing bacteria isolated from coastal sediment.</title>
        <authorList>
            <person name="Liu X."/>
        </authorList>
    </citation>
    <scope>NUCLEOTIDE SEQUENCE [LARGE SCALE GENOMIC DNA]</scope>
    <source>
        <strain evidence="13 14">G2</strain>
    </source>
</reference>
<feature type="domain" description="PAC" evidence="11">
    <location>
        <begin position="413"/>
        <end position="465"/>
    </location>
</feature>
<keyword evidence="8" id="KW-0902">Two-component regulatory system</keyword>
<sequence>MKVLKSRQIKILILILLGFGISISLAYNTLDRVYFSDYIENAALKNATNKSVERERFLLGFLHQSKHKLQSISGFPAFQNFLQNPLQQDSVEALFGNFTRNCHDIMQIRFIDRDGMEVVRVHRSHYESPVEVVATENLQDKSSRYFFQQSKNKPLNEVWFSDIDLQTENGAVVKPFIPTLRAILPVAVDGEFGGILVINFFMEKTLNSLMNAPLYDSILLNEKGEILLHYDPSKSWGSYQDKPYLLADEYPALYQAILQSQSYDGGNFYFKKLNTPINTELGILFKLKASFAQSQRDQLAERETAVFFVVLFFSIVMTYVVVKLFGSTLLRLDTIDKLNSSLNEASKVAKIGFWEFENGAQYLKWSEGVFDIFKVHDYSRKITFEDFLSYIPESDRARLQVAFSESMAEKKAYFVTHQIVTADGETKYVEERAHHIYDDNGEYVRSLGSIYDITEKHLIQARYESERKKLLELMNNASDAIFILNTDGKVVEANKRVQMFLGYSLEEALQLSVWDWDMEMSEDNFGDVVSLLSHDKPLNLERIHTRKDGTTYEAEVSATLIRVGEQDLIYASVRDVTEKNQQQRLLVDRTHELQAIFDTAREGIAVVDQDMRYLKANQKYCDLLGYSQEELLKISCYDLTHPDYLEENKKIMQEVFYKGFYEDFERVCIGKDGKEKILSSSLSLIPDTNQVIVISVDHTEMRYYEQQLLRLTNTDELTQLRNRKYFNERMKEQLDLFNRYQQPFCMIIFDIDDFKAINDKYGHKVGDDVLIRMSEVITSVVRKTDLLFRVGGEEFVVLAPQTVLSEGEVLAEKIRLAVYENVDVLQGRHVSISLGVAEIRKDESFDAIYQRVDELLYQAKNSGKNRVCS</sequence>
<dbReference type="InterPro" id="IPR000160">
    <property type="entry name" value="GGDEF_dom"/>
</dbReference>
<dbReference type="Pfam" id="PF00990">
    <property type="entry name" value="GGDEF"/>
    <property type="match status" value="1"/>
</dbReference>